<dbReference type="InterPro" id="IPR019956">
    <property type="entry name" value="Ubiquitin_dom"/>
</dbReference>
<dbReference type="Gene3D" id="3.10.20.90">
    <property type="entry name" value="Phosphatidylinositol 3-kinase Catalytic Subunit, Chain A, domain 1"/>
    <property type="match status" value="1"/>
</dbReference>
<dbReference type="FunFam" id="3.10.20.90:FF:000211">
    <property type="entry name" value="Polyubiquitin 9"/>
    <property type="match status" value="1"/>
</dbReference>
<reference evidence="2" key="1">
    <citation type="submission" date="2022-03" db="EMBL/GenBank/DDBJ databases">
        <authorList>
            <person name="Legras J.-L."/>
            <person name="Devillers H."/>
            <person name="Grondin C."/>
        </authorList>
    </citation>
    <scope>NUCLEOTIDE SEQUENCE</scope>
    <source>
        <strain evidence="2">CLIB 1423</strain>
    </source>
</reference>
<dbReference type="AlphaFoldDB" id="A0A9P0QNX3"/>
<evidence type="ECO:0000313" key="3">
    <source>
        <dbReference type="Proteomes" id="UP000837801"/>
    </source>
</evidence>
<dbReference type="InterPro" id="IPR029071">
    <property type="entry name" value="Ubiquitin-like_domsf"/>
</dbReference>
<dbReference type="SUPFAM" id="SSF54236">
    <property type="entry name" value="Ubiquitin-like"/>
    <property type="match status" value="1"/>
</dbReference>
<dbReference type="InterPro" id="IPR050158">
    <property type="entry name" value="Ubiquitin_ubiquitin-like"/>
</dbReference>
<dbReference type="Pfam" id="PF00240">
    <property type="entry name" value="ubiquitin"/>
    <property type="match status" value="1"/>
</dbReference>
<dbReference type="PRINTS" id="PR00348">
    <property type="entry name" value="UBIQUITIN"/>
</dbReference>
<evidence type="ECO:0000313" key="2">
    <source>
        <dbReference type="EMBL" id="CAH2352715.1"/>
    </source>
</evidence>
<protein>
    <submittedName>
        <fullName evidence="2">NEDD8-like protein Rub1p</fullName>
    </submittedName>
</protein>
<dbReference type="InterPro" id="IPR019954">
    <property type="entry name" value="Ubiquitin_CS"/>
</dbReference>
<dbReference type="OrthoDB" id="428577at2759"/>
<dbReference type="Proteomes" id="UP000837801">
    <property type="component" value="Unassembled WGS sequence"/>
</dbReference>
<keyword evidence="3" id="KW-1185">Reference proteome</keyword>
<evidence type="ECO:0000259" key="1">
    <source>
        <dbReference type="PROSITE" id="PS50053"/>
    </source>
</evidence>
<organism evidence="2 3">
    <name type="scientific">[Candida] railenensis</name>
    <dbReference type="NCBI Taxonomy" id="45579"/>
    <lineage>
        <taxon>Eukaryota</taxon>
        <taxon>Fungi</taxon>
        <taxon>Dikarya</taxon>
        <taxon>Ascomycota</taxon>
        <taxon>Saccharomycotina</taxon>
        <taxon>Pichiomycetes</taxon>
        <taxon>Debaryomycetaceae</taxon>
        <taxon>Kurtzmaniella</taxon>
    </lineage>
</organism>
<dbReference type="InterPro" id="IPR000626">
    <property type="entry name" value="Ubiquitin-like_dom"/>
</dbReference>
<accession>A0A9P0QNX3</accession>
<sequence>MQIKVKTLTGRDIPVDIEGSDRIIRIKEMMEEKEGIPPSQQRLIFNGSQLNDDNTVQEAGINAGASLHLVLTLRGGCN</sequence>
<gene>
    <name evidence="2" type="ORF">CLIB1423_07S05908</name>
</gene>
<name>A0A9P0QNX3_9ASCO</name>
<feature type="domain" description="Ubiquitin-like" evidence="1">
    <location>
        <begin position="1"/>
        <end position="76"/>
    </location>
</feature>
<dbReference type="PANTHER" id="PTHR10666">
    <property type="entry name" value="UBIQUITIN"/>
    <property type="match status" value="1"/>
</dbReference>
<dbReference type="PROSITE" id="PS50053">
    <property type="entry name" value="UBIQUITIN_2"/>
    <property type="match status" value="1"/>
</dbReference>
<dbReference type="SMART" id="SM00213">
    <property type="entry name" value="UBQ"/>
    <property type="match status" value="1"/>
</dbReference>
<proteinExistence type="predicted"/>
<comment type="caution">
    <text evidence="2">The sequence shown here is derived from an EMBL/GenBank/DDBJ whole genome shotgun (WGS) entry which is preliminary data.</text>
</comment>
<dbReference type="PROSITE" id="PS00299">
    <property type="entry name" value="UBIQUITIN_1"/>
    <property type="match status" value="1"/>
</dbReference>
<dbReference type="EMBL" id="CAKXYY010000007">
    <property type="protein sequence ID" value="CAH2352715.1"/>
    <property type="molecule type" value="Genomic_DNA"/>
</dbReference>